<dbReference type="EMBL" id="CP134878">
    <property type="protein sequence ID" value="WNM18562.1"/>
    <property type="molecule type" value="Genomic_DNA"/>
</dbReference>
<evidence type="ECO:0000313" key="1">
    <source>
        <dbReference type="EMBL" id="WNM18562.1"/>
    </source>
</evidence>
<dbReference type="AlphaFoldDB" id="A0AA96F3Y5"/>
<dbReference type="KEGG" id="fcj:RN605_04440"/>
<reference evidence="2 3" key="1">
    <citation type="submission" date="2023-09" db="EMBL/GenBank/DDBJ databases">
        <title>Flavobacterium sp. a novel bacteria isolate from Pepper rhizosphere.</title>
        <authorList>
            <person name="Peng Y."/>
            <person name="Lee J."/>
        </authorList>
    </citation>
    <scope>NUCLEOTIDE SEQUENCE [LARGE SCALE GENOMIC DNA]</scope>
    <source>
        <strain evidence="1">PMR2A8</strain>
        <strain evidence="2 3">PMTSA4</strain>
    </source>
</reference>
<proteinExistence type="predicted"/>
<protein>
    <submittedName>
        <fullName evidence="2">Uncharacterized protein</fullName>
    </submittedName>
</protein>
<sequence>MKTNFKIIDNYALKFDGKLIDIHNNFDFVGFDYRVKENQLKFFCRRSFGEWVNKEEPEEIVLIHNNVNELAIENQNKNREDSLIEITFYEKGKLRKSEELTLREKSNDDDNIFYIFESGQVIQIGCEEIVLEIIKI</sequence>
<dbReference type="EMBL" id="CP134890">
    <property type="protein sequence ID" value="WNM22613.1"/>
    <property type="molecule type" value="Genomic_DNA"/>
</dbReference>
<dbReference type="Proteomes" id="UP001304515">
    <property type="component" value="Chromosome"/>
</dbReference>
<organism evidence="2 3">
    <name type="scientific">Flavobacterium capsici</name>
    <dbReference type="NCBI Taxonomy" id="3075618"/>
    <lineage>
        <taxon>Bacteria</taxon>
        <taxon>Pseudomonadati</taxon>
        <taxon>Bacteroidota</taxon>
        <taxon>Flavobacteriia</taxon>
        <taxon>Flavobacteriales</taxon>
        <taxon>Flavobacteriaceae</taxon>
        <taxon>Flavobacterium</taxon>
    </lineage>
</organism>
<accession>A0AA96EVE4</accession>
<evidence type="ECO:0000313" key="2">
    <source>
        <dbReference type="EMBL" id="WNM22613.1"/>
    </source>
</evidence>
<keyword evidence="3" id="KW-1185">Reference proteome</keyword>
<accession>A0AA96F3Y5</accession>
<evidence type="ECO:0000313" key="3">
    <source>
        <dbReference type="Proteomes" id="UP001304515"/>
    </source>
</evidence>
<dbReference type="RefSeq" id="WP_313322563.1">
    <property type="nucleotide sequence ID" value="NZ_CP134878.1"/>
</dbReference>
<name>A0AA96F3Y5_9FLAO</name>
<gene>
    <name evidence="2" type="ORF">RN605_04440</name>
    <name evidence="1" type="ORF">RN608_11140</name>
</gene>